<feature type="compositionally biased region" description="Polar residues" evidence="2">
    <location>
        <begin position="488"/>
        <end position="520"/>
    </location>
</feature>
<dbReference type="Gene3D" id="1.10.287.1490">
    <property type="match status" value="1"/>
</dbReference>
<gene>
    <name evidence="4" type="ORF">CXQ87_003789</name>
</gene>
<dbReference type="GO" id="GO:0007094">
    <property type="term" value="P:mitotic spindle assembly checkpoint signaling"/>
    <property type="evidence" value="ECO:0007669"/>
    <property type="project" value="TreeGrafter"/>
</dbReference>
<organism evidence="4 5">
    <name type="scientific">Candidozyma duobushaemuli</name>
    <dbReference type="NCBI Taxonomy" id="1231522"/>
    <lineage>
        <taxon>Eukaryota</taxon>
        <taxon>Fungi</taxon>
        <taxon>Dikarya</taxon>
        <taxon>Ascomycota</taxon>
        <taxon>Saccharomycotina</taxon>
        <taxon>Pichiomycetes</taxon>
        <taxon>Metschnikowiaceae</taxon>
        <taxon>Candidozyma</taxon>
    </lineage>
</organism>
<proteinExistence type="predicted"/>
<feature type="region of interest" description="Disordered" evidence="2">
    <location>
        <begin position="1"/>
        <end position="41"/>
    </location>
</feature>
<dbReference type="PANTHER" id="PTHR28260:SF1">
    <property type="entry name" value="SPINDLE POLE BODY COMPONENT SPC105"/>
    <property type="match status" value="1"/>
</dbReference>
<evidence type="ECO:0000313" key="4">
    <source>
        <dbReference type="EMBL" id="PVH15930.1"/>
    </source>
</evidence>
<evidence type="ECO:0000256" key="2">
    <source>
        <dbReference type="SAM" id="MobiDB-lite"/>
    </source>
</evidence>
<feature type="region of interest" description="Disordered" evidence="2">
    <location>
        <begin position="247"/>
        <end position="617"/>
    </location>
</feature>
<dbReference type="Proteomes" id="UP000244406">
    <property type="component" value="Unassembled WGS sequence"/>
</dbReference>
<dbReference type="GO" id="GO:0000776">
    <property type="term" value="C:kinetochore"/>
    <property type="evidence" value="ECO:0007669"/>
    <property type="project" value="TreeGrafter"/>
</dbReference>
<feature type="compositionally biased region" description="Low complexity" evidence="2">
    <location>
        <begin position="477"/>
        <end position="487"/>
    </location>
</feature>
<dbReference type="EMBL" id="PKFP01000004">
    <property type="protein sequence ID" value="PVH15930.1"/>
    <property type="molecule type" value="Genomic_DNA"/>
</dbReference>
<feature type="compositionally biased region" description="Acidic residues" evidence="2">
    <location>
        <begin position="466"/>
        <end position="476"/>
    </location>
</feature>
<feature type="region of interest" description="Disordered" evidence="2">
    <location>
        <begin position="110"/>
        <end position="131"/>
    </location>
</feature>
<feature type="compositionally biased region" description="Basic and acidic residues" evidence="2">
    <location>
        <begin position="386"/>
        <end position="401"/>
    </location>
</feature>
<dbReference type="SMART" id="SM00787">
    <property type="entry name" value="Spc7"/>
    <property type="match status" value="1"/>
</dbReference>
<keyword evidence="1" id="KW-0175">Coiled coil</keyword>
<name>A0A2V1ACX5_9ASCO</name>
<dbReference type="InterPro" id="IPR013253">
    <property type="entry name" value="Spc7_domain"/>
</dbReference>
<dbReference type="AlphaFoldDB" id="A0A2V1ACX5"/>
<evidence type="ECO:0000313" key="5">
    <source>
        <dbReference type="Proteomes" id="UP000244406"/>
    </source>
</evidence>
<dbReference type="InterPro" id="IPR033338">
    <property type="entry name" value="Spc105/Spc7"/>
</dbReference>
<feature type="compositionally biased region" description="Basic and acidic residues" evidence="2">
    <location>
        <begin position="286"/>
        <end position="301"/>
    </location>
</feature>
<feature type="domain" description="Spc7 kinetochore protein" evidence="3">
    <location>
        <begin position="634"/>
        <end position="947"/>
    </location>
</feature>
<feature type="compositionally biased region" description="Basic and acidic residues" evidence="2">
    <location>
        <begin position="554"/>
        <end position="569"/>
    </location>
</feature>
<dbReference type="PANTHER" id="PTHR28260">
    <property type="entry name" value="SPINDLE POLE BODY COMPONENT SPC105"/>
    <property type="match status" value="1"/>
</dbReference>
<dbReference type="Pfam" id="PF08317">
    <property type="entry name" value="Spc7"/>
    <property type="match status" value="1"/>
</dbReference>
<sequence>MSSVPDHLYEDGNTTGYRRKQTKSILKNKENMTMPNPSMPLRHFDTASRLANRRVSFANKVKLHKIDFVPANGEDLPEEDSSEEEGNVSLSALEKNTSSFVDSMRNIAESHSSDDEDLPQNENATRSTEDQTMDFTGSIRQTQEQDMEFTSQLDGKLNLAYPLSTDQHYQGFDHENSNMELTMQFTKNISSYTMVPNNQENFPSDSPRPHFLNGHKLQFDHNGNEEATMDFTKFFEDNSRNDGFNFTEAARFSPVPNADYGVSNSDRDGDDMELTQPFNKPTTSSSEEKWQRDEPSTEEANRPPPILTSPSLSADEQEGPNGEPENEETMELTSQVTVAASTSSNEVTERTQEAETAKPDQSVAAHEESVQDDLPEGPLDVPTKQEGQEKEKDSSNEKTDKSPSVYGTPAVSPVKQAAQQETEAHEISNPHESPEKLNDGDEQEGEEQSGETGESLAKSSPKKTGEEEEEREEENPSEAPEQNNQNELGESQDQDLNSAQDGPEQSAQVATQVSQEQTTVAELEHKSTEIQRPSSTPERPRETYVAENGLSQESQKESEETEDVTKFNKIESSQPMELTQPRSAIETVSEVEPQSKRVSEDFEESKQKQQRKEPHVSTLDIPLAETSTLSIDGVDDDFDDPNYQPVSLPTFLNDIGVKFYDDLEIASDTANRYSLSLQDESSNVTDEDYYKGNVHLPLLEVLELSCKELTQKIQQGKALFQEVSDQSLNDNPMLFKQYYSSSYYDQISMKSHFHLLKEFTRYQAKQVWYQWRTQLMQNLLEVQQGNLEQLEADKSTLQESIKELESVHEDIKLDLQSLKNDVSSFKEIKASFKDLDANQLKIIKSQLMDLNKKLLEHRVQIGEKEEKLAGVRSEIEKANANIQNQRDDLRKAESQLSRRRNFSSQEINDLEHEVRRTEKAAGISYKSGIGSKKIEFECNANIGVVVTYSEAAPTDIRFFEKSSETSDLIFADLAPLAILALPRQELTAEENLKEFQRAWEKLKQVDSDLYKLSLKHPSKLEMTKDALKFHSTIFNFESGAETIYSLELKANDIMYYPDQLTVSAKPGRRSRTTTSVLPPSHGISDKLMNKFKTPVYD</sequence>
<dbReference type="VEuPathDB" id="FungiDB:CXQ87_003789"/>
<dbReference type="GO" id="GO:1990758">
    <property type="term" value="P:mitotic sister chromatid biorientation"/>
    <property type="evidence" value="ECO:0007669"/>
    <property type="project" value="TreeGrafter"/>
</dbReference>
<feature type="compositionally biased region" description="Basic and acidic residues" evidence="2">
    <location>
        <begin position="347"/>
        <end position="358"/>
    </location>
</feature>
<accession>A0A2V1ACX5</accession>
<feature type="compositionally biased region" description="Basic and acidic residues" evidence="2">
    <location>
        <begin position="422"/>
        <end position="439"/>
    </location>
</feature>
<feature type="compositionally biased region" description="Acidic residues" evidence="2">
    <location>
        <begin position="440"/>
        <end position="449"/>
    </location>
</feature>
<keyword evidence="5" id="KW-1185">Reference proteome</keyword>
<dbReference type="GeneID" id="37003789"/>
<protein>
    <recommendedName>
        <fullName evidence="3">Spc7 kinetochore protein domain-containing protein</fullName>
    </recommendedName>
</protein>
<feature type="coiled-coil region" evidence="1">
    <location>
        <begin position="773"/>
        <end position="821"/>
    </location>
</feature>
<feature type="compositionally biased region" description="Basic and acidic residues" evidence="2">
    <location>
        <begin position="593"/>
        <end position="615"/>
    </location>
</feature>
<reference evidence="4 5" key="1">
    <citation type="submission" date="2017-12" db="EMBL/GenBank/DDBJ databases">
        <title>Genome Sequence of the Amphotericin B-resistant Candida duobushaemulonii strain, B09383.</title>
        <authorList>
            <person name="Chow N.A."/>
            <person name="Gade L."/>
            <person name="Batra D."/>
            <person name="Rowe L.A."/>
            <person name="Loparev V.N."/>
            <person name="Litvintseva A.P."/>
        </authorList>
    </citation>
    <scope>NUCLEOTIDE SEQUENCE [LARGE SCALE GENOMIC DNA]</scope>
    <source>
        <strain evidence="4 5">B09383</strain>
    </source>
</reference>
<dbReference type="RefSeq" id="XP_025336870.1">
    <property type="nucleotide sequence ID" value="XM_025482252.1"/>
</dbReference>
<feature type="coiled-coil region" evidence="1">
    <location>
        <begin position="847"/>
        <end position="920"/>
    </location>
</feature>
<evidence type="ECO:0000259" key="3">
    <source>
        <dbReference type="SMART" id="SM00787"/>
    </source>
</evidence>
<evidence type="ECO:0000256" key="1">
    <source>
        <dbReference type="SAM" id="Coils"/>
    </source>
</evidence>
<feature type="compositionally biased region" description="Polar residues" evidence="2">
    <location>
        <begin position="276"/>
        <end position="285"/>
    </location>
</feature>
<feature type="compositionally biased region" description="Polar residues" evidence="2">
    <location>
        <begin position="570"/>
        <end position="582"/>
    </location>
</feature>
<feature type="compositionally biased region" description="Low complexity" evidence="2">
    <location>
        <begin position="333"/>
        <end position="344"/>
    </location>
</feature>
<comment type="caution">
    <text evidence="4">The sequence shown here is derived from an EMBL/GenBank/DDBJ whole genome shotgun (WGS) entry which is preliminary data.</text>
</comment>
<dbReference type="GO" id="GO:0034501">
    <property type="term" value="P:protein localization to kinetochore"/>
    <property type="evidence" value="ECO:0007669"/>
    <property type="project" value="TreeGrafter"/>
</dbReference>